<evidence type="ECO:0000313" key="1">
    <source>
        <dbReference type="EMBL" id="TGJ72379.1"/>
    </source>
</evidence>
<accession>A0A8H2E6N6</accession>
<protein>
    <submittedName>
        <fullName evidence="1">Uncharacterized protein</fullName>
    </submittedName>
</protein>
<dbReference type="EMBL" id="SOZJ01000002">
    <property type="protein sequence ID" value="TGJ72379.1"/>
    <property type="molecule type" value="Genomic_DNA"/>
</dbReference>
<name>A0A8H2E6N6_ORBOL</name>
<comment type="caution">
    <text evidence="1">The sequence shown here is derived from an EMBL/GenBank/DDBJ whole genome shotgun (WGS) entry which is preliminary data.</text>
</comment>
<sequence>MRPEYRIDASTIQLLSERPTQEFRLILTSHLGASYASLSTQLNNGWYAYYAINNLLFSHPQSAKSSQGNRCDKTVLLKPIGFTCPSDPLV</sequence>
<dbReference type="Proteomes" id="UP000297595">
    <property type="component" value="Unassembled WGS sequence"/>
</dbReference>
<proteinExistence type="predicted"/>
<evidence type="ECO:0000313" key="2">
    <source>
        <dbReference type="Proteomes" id="UP000297595"/>
    </source>
</evidence>
<reference evidence="1 2" key="1">
    <citation type="submission" date="2019-03" db="EMBL/GenBank/DDBJ databases">
        <title>Nematode-trapping fungi genome.</title>
        <authorList>
            <person name="Vidal-Diez De Ulzurrun G."/>
        </authorList>
    </citation>
    <scope>NUCLEOTIDE SEQUENCE [LARGE SCALE GENOMIC DNA]</scope>
    <source>
        <strain evidence="1 2">TWF154</strain>
    </source>
</reference>
<gene>
    <name evidence="1" type="ORF">EYR41_004278</name>
</gene>
<organism evidence="1 2">
    <name type="scientific">Orbilia oligospora</name>
    <name type="common">Nematode-trapping fungus</name>
    <name type="synonym">Arthrobotrys oligospora</name>
    <dbReference type="NCBI Taxonomy" id="2813651"/>
    <lineage>
        <taxon>Eukaryota</taxon>
        <taxon>Fungi</taxon>
        <taxon>Dikarya</taxon>
        <taxon>Ascomycota</taxon>
        <taxon>Pezizomycotina</taxon>
        <taxon>Orbiliomycetes</taxon>
        <taxon>Orbiliales</taxon>
        <taxon>Orbiliaceae</taxon>
        <taxon>Orbilia</taxon>
    </lineage>
</organism>
<dbReference type="AlphaFoldDB" id="A0A8H2E6N6"/>